<dbReference type="STRING" id="49186.SAMN05421647_104149"/>
<dbReference type="InterPro" id="IPR036938">
    <property type="entry name" value="PAP2/HPO_sf"/>
</dbReference>
<feature type="transmembrane region" description="Helical" evidence="1">
    <location>
        <begin position="12"/>
        <end position="32"/>
    </location>
</feature>
<evidence type="ECO:0000313" key="4">
    <source>
        <dbReference type="Proteomes" id="UP000186895"/>
    </source>
</evidence>
<dbReference type="InterPro" id="IPR000326">
    <property type="entry name" value="PAP2/HPO"/>
</dbReference>
<dbReference type="Proteomes" id="UP000186895">
    <property type="component" value="Unassembled WGS sequence"/>
</dbReference>
<feature type="transmembrane region" description="Helical" evidence="1">
    <location>
        <begin position="207"/>
        <end position="225"/>
    </location>
</feature>
<protein>
    <submittedName>
        <fullName evidence="3">Membrane-associated enzyme, PAP2 (Acid phosphatase) superfamily</fullName>
    </submittedName>
</protein>
<feature type="transmembrane region" description="Helical" evidence="1">
    <location>
        <begin position="176"/>
        <end position="195"/>
    </location>
</feature>
<feature type="domain" description="Phosphatidic acid phosphatase type 2/haloperoxidase" evidence="2">
    <location>
        <begin position="99"/>
        <end position="227"/>
    </location>
</feature>
<dbReference type="eggNOG" id="COG3907">
    <property type="taxonomic scope" value="Bacteria"/>
</dbReference>
<dbReference type="EMBL" id="FTMN01000004">
    <property type="protein sequence ID" value="SIQ38291.1"/>
    <property type="molecule type" value="Genomic_DNA"/>
</dbReference>
<evidence type="ECO:0000256" key="1">
    <source>
        <dbReference type="SAM" id="Phobius"/>
    </source>
</evidence>
<evidence type="ECO:0000259" key="2">
    <source>
        <dbReference type="Pfam" id="PF01569"/>
    </source>
</evidence>
<reference evidence="3 4" key="1">
    <citation type="submission" date="2017-01" db="EMBL/GenBank/DDBJ databases">
        <authorList>
            <person name="Mah S.A."/>
            <person name="Swanson W.J."/>
            <person name="Moy G.W."/>
            <person name="Vacquier V.D."/>
        </authorList>
    </citation>
    <scope>NUCLEOTIDE SEQUENCE [LARGE SCALE GENOMIC DNA]</scope>
    <source>
        <strain evidence="3 4">DSM 7027</strain>
    </source>
</reference>
<gene>
    <name evidence="3" type="ORF">SAMN05421647_104149</name>
</gene>
<dbReference type="SUPFAM" id="SSF48317">
    <property type="entry name" value="Acid phosphatase/Vanadium-dependent haloperoxidase"/>
    <property type="match status" value="1"/>
</dbReference>
<keyword evidence="4" id="KW-1185">Reference proteome</keyword>
<name>A0A1N6SB61_9GAMM</name>
<keyword evidence="1" id="KW-1133">Transmembrane helix</keyword>
<dbReference type="AlphaFoldDB" id="A0A1N6SB61"/>
<accession>A0A1N6SB61</accession>
<dbReference type="Pfam" id="PF01569">
    <property type="entry name" value="PAP2"/>
    <property type="match status" value="1"/>
</dbReference>
<proteinExistence type="predicted"/>
<keyword evidence="1" id="KW-0812">Transmembrane</keyword>
<dbReference type="Gene3D" id="1.20.144.10">
    <property type="entry name" value="Phosphatidic acid phosphatase type 2/haloperoxidase"/>
    <property type="match status" value="1"/>
</dbReference>
<organism evidence="3 4">
    <name type="scientific">Marinobacterium stanieri</name>
    <dbReference type="NCBI Taxonomy" id="49186"/>
    <lineage>
        <taxon>Bacteria</taxon>
        <taxon>Pseudomonadati</taxon>
        <taxon>Pseudomonadota</taxon>
        <taxon>Gammaproteobacteria</taxon>
        <taxon>Oceanospirillales</taxon>
        <taxon>Oceanospirillaceae</taxon>
        <taxon>Marinobacterium</taxon>
    </lineage>
</organism>
<feature type="transmembrane region" description="Helical" evidence="1">
    <location>
        <begin position="96"/>
        <end position="114"/>
    </location>
</feature>
<feature type="transmembrane region" description="Helical" evidence="1">
    <location>
        <begin position="65"/>
        <end position="84"/>
    </location>
</feature>
<evidence type="ECO:0000313" key="3">
    <source>
        <dbReference type="EMBL" id="SIQ38291.1"/>
    </source>
</evidence>
<keyword evidence="1" id="KW-0472">Membrane</keyword>
<dbReference type="RefSeq" id="WP_076462755.1">
    <property type="nucleotide sequence ID" value="NZ_FTMN01000004.1"/>
</dbReference>
<sequence>MSATAHLSQGGVRAVLPVFAVACLLQLLISLLDLDLAWSRWLFTLQGGQWALKDYWLLSDLLHDGGRQLSVLMALGVIGLFLLSWRSRRLRRQRRVLAYLACAPLLASMSVSVGKQLTGIDCPWSLLPLGGDQPYLPLIQQLLAPGAGRCFPAGHASAGYAWFALYFAAPMLWPRARTGVLVAVLLLGLVFRVTQQLRGAHFLSHDLWSLVLCWAVCALLAPLMLNRTAVLKPAPAL</sequence>
<dbReference type="CDD" id="cd03396">
    <property type="entry name" value="PAP2_like_6"/>
    <property type="match status" value="1"/>
</dbReference>